<name>A0A3A8R057_9BACT</name>
<keyword evidence="2" id="KW-0732">Signal</keyword>
<dbReference type="EMBL" id="RAWK01000008">
    <property type="protein sequence ID" value="RKH74223.1"/>
    <property type="molecule type" value="Genomic_DNA"/>
</dbReference>
<comment type="caution">
    <text evidence="3">The sequence shown here is derived from an EMBL/GenBank/DDBJ whole genome shotgun (WGS) entry which is preliminary data.</text>
</comment>
<evidence type="ECO:0000313" key="3">
    <source>
        <dbReference type="EMBL" id="RKH74223.1"/>
    </source>
</evidence>
<feature type="compositionally biased region" description="Low complexity" evidence="1">
    <location>
        <begin position="35"/>
        <end position="64"/>
    </location>
</feature>
<dbReference type="OrthoDB" id="5526459at2"/>
<feature type="signal peptide" evidence="2">
    <location>
        <begin position="1"/>
        <end position="19"/>
    </location>
</feature>
<dbReference type="PROSITE" id="PS51257">
    <property type="entry name" value="PROKAR_LIPOPROTEIN"/>
    <property type="match status" value="1"/>
</dbReference>
<evidence type="ECO:0000256" key="1">
    <source>
        <dbReference type="SAM" id="MobiDB-lite"/>
    </source>
</evidence>
<evidence type="ECO:0000256" key="2">
    <source>
        <dbReference type="SAM" id="SignalP"/>
    </source>
</evidence>
<feature type="chain" id="PRO_5017320860" evidence="2">
    <location>
        <begin position="20"/>
        <end position="88"/>
    </location>
</feature>
<dbReference type="Proteomes" id="UP000267003">
    <property type="component" value="Unassembled WGS sequence"/>
</dbReference>
<reference evidence="4" key="1">
    <citation type="submission" date="2018-09" db="EMBL/GenBank/DDBJ databases">
        <authorList>
            <person name="Livingstone P.G."/>
            <person name="Whitworth D.E."/>
        </authorList>
    </citation>
    <scope>NUCLEOTIDE SEQUENCE [LARGE SCALE GENOMIC DNA]</scope>
    <source>
        <strain evidence="4">AB050A</strain>
    </source>
</reference>
<gene>
    <name evidence="3" type="ORF">D7W81_02070</name>
</gene>
<organism evidence="3 4">
    <name type="scientific">Corallococcus aberystwythensis</name>
    <dbReference type="NCBI Taxonomy" id="2316722"/>
    <lineage>
        <taxon>Bacteria</taxon>
        <taxon>Pseudomonadati</taxon>
        <taxon>Myxococcota</taxon>
        <taxon>Myxococcia</taxon>
        <taxon>Myxococcales</taxon>
        <taxon>Cystobacterineae</taxon>
        <taxon>Myxococcaceae</taxon>
        <taxon>Corallococcus</taxon>
    </lineage>
</organism>
<dbReference type="AlphaFoldDB" id="A0A3A8R057"/>
<evidence type="ECO:0000313" key="4">
    <source>
        <dbReference type="Proteomes" id="UP000267003"/>
    </source>
</evidence>
<feature type="region of interest" description="Disordered" evidence="1">
    <location>
        <begin position="33"/>
        <end position="88"/>
    </location>
</feature>
<protein>
    <submittedName>
        <fullName evidence="3">Uncharacterized protein</fullName>
    </submittedName>
</protein>
<dbReference type="RefSeq" id="WP_120553614.1">
    <property type="nucleotide sequence ID" value="NZ_RAWK01000008.1"/>
</dbReference>
<keyword evidence="4" id="KW-1185">Reference proteome</keyword>
<sequence>MNVKALAAVVGTLSLSALATGCASNKAAEGSKVHAASPGAAEGAEASCSNKPADAAAPAAAPAATPEKGAEGSCGAGSCGSGSCSGKK</sequence>
<accession>A0A3A8R057</accession>
<proteinExistence type="predicted"/>